<dbReference type="PANTHER" id="PTHR32089:SF112">
    <property type="entry name" value="LYSOZYME-LIKE PROTEIN-RELATED"/>
    <property type="match status" value="1"/>
</dbReference>
<name>A0A2U8WRH0_9HYPH</name>
<dbReference type="SMART" id="SM00283">
    <property type="entry name" value="MA"/>
    <property type="match status" value="1"/>
</dbReference>
<keyword evidence="4" id="KW-0812">Transmembrane</keyword>
<dbReference type="EMBL" id="CP029553">
    <property type="protein sequence ID" value="AWN48875.1"/>
    <property type="molecule type" value="Genomic_DNA"/>
</dbReference>
<evidence type="ECO:0000256" key="2">
    <source>
        <dbReference type="ARBA" id="ARBA00029447"/>
    </source>
</evidence>
<evidence type="ECO:0000313" key="7">
    <source>
        <dbReference type="EMBL" id="AWN48875.1"/>
    </source>
</evidence>
<evidence type="ECO:0000259" key="5">
    <source>
        <dbReference type="PROSITE" id="PS50111"/>
    </source>
</evidence>
<dbReference type="Gene3D" id="1.10.287.950">
    <property type="entry name" value="Methyl-accepting chemotaxis protein"/>
    <property type="match status" value="1"/>
</dbReference>
<organism evidence="7 8">
    <name type="scientific">Methylobacterium terrae</name>
    <dbReference type="NCBI Taxonomy" id="2202827"/>
    <lineage>
        <taxon>Bacteria</taxon>
        <taxon>Pseudomonadati</taxon>
        <taxon>Pseudomonadota</taxon>
        <taxon>Alphaproteobacteria</taxon>
        <taxon>Hyphomicrobiales</taxon>
        <taxon>Methylobacteriaceae</taxon>
        <taxon>Methylobacterium</taxon>
    </lineage>
</organism>
<dbReference type="Gene3D" id="1.10.8.500">
    <property type="entry name" value="HAMP domain in histidine kinase"/>
    <property type="match status" value="1"/>
</dbReference>
<feature type="domain" description="Methyl-accepting transducer" evidence="5">
    <location>
        <begin position="528"/>
        <end position="757"/>
    </location>
</feature>
<keyword evidence="4" id="KW-0472">Membrane</keyword>
<evidence type="ECO:0000259" key="6">
    <source>
        <dbReference type="PROSITE" id="PS50885"/>
    </source>
</evidence>
<dbReference type="PANTHER" id="PTHR32089">
    <property type="entry name" value="METHYL-ACCEPTING CHEMOTAXIS PROTEIN MCPB"/>
    <property type="match status" value="1"/>
</dbReference>
<dbReference type="Pfam" id="PF00015">
    <property type="entry name" value="MCPsignal"/>
    <property type="match status" value="1"/>
</dbReference>
<dbReference type="GO" id="GO:0007165">
    <property type="term" value="P:signal transduction"/>
    <property type="evidence" value="ECO:0007669"/>
    <property type="project" value="UniProtKB-KW"/>
</dbReference>
<dbReference type="InterPro" id="IPR004089">
    <property type="entry name" value="MCPsignal_dom"/>
</dbReference>
<dbReference type="Proteomes" id="UP000245444">
    <property type="component" value="Chromosome"/>
</dbReference>
<dbReference type="SUPFAM" id="SSF58104">
    <property type="entry name" value="Methyl-accepting chemotaxis protein (MCP) signaling domain"/>
    <property type="match status" value="1"/>
</dbReference>
<feature type="domain" description="HAMP" evidence="6">
    <location>
        <begin position="434"/>
        <end position="487"/>
    </location>
</feature>
<feature type="transmembrane region" description="Helical" evidence="4">
    <location>
        <begin position="97"/>
        <end position="121"/>
    </location>
</feature>
<protein>
    <submittedName>
        <fullName evidence="7">Methyl-accepting chemotaxis protein</fullName>
    </submittedName>
</protein>
<dbReference type="AlphaFoldDB" id="A0A2U8WRH0"/>
<evidence type="ECO:0000256" key="4">
    <source>
        <dbReference type="SAM" id="Phobius"/>
    </source>
</evidence>
<feature type="transmembrane region" description="Helical" evidence="4">
    <location>
        <begin position="411"/>
        <end position="434"/>
    </location>
</feature>
<gene>
    <name evidence="7" type="ORF">DK419_23070</name>
</gene>
<dbReference type="CDD" id="cd06225">
    <property type="entry name" value="HAMP"/>
    <property type="match status" value="1"/>
</dbReference>
<keyword evidence="1 3" id="KW-0807">Transducer</keyword>
<dbReference type="KEGG" id="mtea:DK419_23070"/>
<dbReference type="PROSITE" id="PS50885">
    <property type="entry name" value="HAMP"/>
    <property type="match status" value="1"/>
</dbReference>
<reference evidence="7 8" key="1">
    <citation type="submission" date="2018-05" db="EMBL/GenBank/DDBJ databases">
        <title>Complete Genome Sequence of Methylobacterium sp. 17Sr1-28.</title>
        <authorList>
            <person name="Srinivasan S."/>
        </authorList>
    </citation>
    <scope>NUCLEOTIDE SEQUENCE [LARGE SCALE GENOMIC DNA]</scope>
    <source>
        <strain evidence="7 8">17Sr1-28</strain>
    </source>
</reference>
<dbReference type="SMART" id="SM00304">
    <property type="entry name" value="HAMP"/>
    <property type="match status" value="1"/>
</dbReference>
<sequence>MRAASPGAPASPSRGRSALFPAAVSQHCCTFPAQTLPFSWIPLHPPVEYMTDQAFGANVRPSLSKLSPHRPSFSTEPSPGSGRSGVVVKSLLSIRALVLGITLALGAIVGAMTLNGVVTAWTSHRHAQTVAAAAKLDQRILEAMQAFRSERGDTAATLSLSGDQVAAMRKVIEGHRGRVDAALQALLTAPADLDVPGLREALTALDAGYRDQRALRARADDAYGLDAGARDKALAPLVLQTGDGVLARLERVATVLERRMARLDPETRLLTGVKNNAWATRATAGSLAVMVNTVLSSRNPLTPEQAEAVLALRGRYEATWKLVEAATADLPPAIATAVAIARATYFAPEVTTALQRNLRAFTPGAEAAMTLPEWQKFVTPRLNTIVAVANEALSAGVTAADAAAEAAQGRLLVNAALCAAALVLVGLACAVVHLRIALPIRRMTGAMQALARGDATVAVPAMGRADEIGAMAATVQVFKDNLIRSRALEEETALARASAEEQRKAGMHQMADAFEHAVGGVIGQVAASATELQATAAVMSEGASQTAGRSTTVATAAGRTAENVGTVAAAAEELGASVTEIGRQVSGSAALARNAVGEAAGTAGHMRELSEAVARIGDVVGLISSIAAQTNLLALNATIEAARAGAAGRGFAVVAAEVKELAGQTAKATEEITGQIGRIQGKTGDAVAAIEAITGRISEIDRVSVGIAAAVEQQGAATREIVRNVADAASGTSAVTRTIEAVAGAAEETGAAATQVLAASSELSRQSETLSAEVARFLATVRAA</sequence>
<evidence type="ECO:0000313" key="8">
    <source>
        <dbReference type="Proteomes" id="UP000245444"/>
    </source>
</evidence>
<dbReference type="PROSITE" id="PS50111">
    <property type="entry name" value="CHEMOTAXIS_TRANSDUC_2"/>
    <property type="match status" value="1"/>
</dbReference>
<proteinExistence type="inferred from homology"/>
<dbReference type="OrthoDB" id="3289104at2"/>
<accession>A0A2U8WRH0</accession>
<dbReference type="Pfam" id="PF00672">
    <property type="entry name" value="HAMP"/>
    <property type="match status" value="1"/>
</dbReference>
<keyword evidence="8" id="KW-1185">Reference proteome</keyword>
<keyword evidence="4" id="KW-1133">Transmembrane helix</keyword>
<evidence type="ECO:0000256" key="1">
    <source>
        <dbReference type="ARBA" id="ARBA00023224"/>
    </source>
</evidence>
<dbReference type="InterPro" id="IPR003660">
    <property type="entry name" value="HAMP_dom"/>
</dbReference>
<dbReference type="GO" id="GO:0016020">
    <property type="term" value="C:membrane"/>
    <property type="evidence" value="ECO:0007669"/>
    <property type="project" value="InterPro"/>
</dbReference>
<evidence type="ECO:0000256" key="3">
    <source>
        <dbReference type="PROSITE-ProRule" id="PRU00284"/>
    </source>
</evidence>
<comment type="similarity">
    <text evidence="2">Belongs to the methyl-accepting chemotaxis (MCP) protein family.</text>
</comment>